<keyword evidence="5" id="KW-1185">Reference proteome</keyword>
<evidence type="ECO:0000313" key="4">
    <source>
        <dbReference type="EMBL" id="MBB5329135.1"/>
    </source>
</evidence>
<proteinExistence type="predicted"/>
<dbReference type="PANTHER" id="PTHR43818:SF11">
    <property type="entry name" value="BCDNA.GH03377"/>
    <property type="match status" value="1"/>
</dbReference>
<name>A0A9X0QEY3_9BACT</name>
<dbReference type="Pfam" id="PF02894">
    <property type="entry name" value="GFO_IDH_MocA_C"/>
    <property type="match status" value="1"/>
</dbReference>
<sequence length="480" mass="54183">MVENARNEIDRRTFVKQAGVTMLAAGMSAQSYARILGANDRIRLGQLGCGDRSQGHVHMVTLASKQMPVEVVAVCDLWSMAREHRAAQVKKAFNIEPRTFKYSEEMLSLKDLDGVMIATGDFQHAKLCAEVVKAGKDCYVEKPFANVLSEAIETRNIVKQSKQIVQMGTQHRSQPYPLAVRDIIRSGRIGKIVHVEQEWNVNEERWRFTRSDTGYSKEMLMDVNMEWKQWLNGRTSHLKEDDTDWKRWLLGKPDRPFDPHVYLEFRLYKDFSSGIFDQWLSHGCDLVHLWTDEAYPESVVANGGIFAWNDGRENPDTAVTAIVYPKGFLYTYKTIFGNSYRSFSRIDGRDGTIENYGGEGASLFMVTREGGRQEFDPFDSGPTYKNLPIVGPAKDGGHVVQVPGAPAPTSLGPDDDDVVHLVNWLQSMQTRSQPNATVEHGFSHSLVCIMATQSYWSGKKLYWDSQNEQIVDRPVGASTA</sequence>
<dbReference type="Pfam" id="PF01408">
    <property type="entry name" value="GFO_IDH_MocA"/>
    <property type="match status" value="1"/>
</dbReference>
<dbReference type="PANTHER" id="PTHR43818">
    <property type="entry name" value="BCDNA.GH03377"/>
    <property type="match status" value="1"/>
</dbReference>
<keyword evidence="1" id="KW-0560">Oxidoreductase</keyword>
<dbReference type="RefSeq" id="WP_183977318.1">
    <property type="nucleotide sequence ID" value="NZ_JACHEB010000005.1"/>
</dbReference>
<dbReference type="SUPFAM" id="SSF55347">
    <property type="entry name" value="Glyceraldehyde-3-phosphate dehydrogenase-like, C-terminal domain"/>
    <property type="match status" value="1"/>
</dbReference>
<dbReference type="PROSITE" id="PS51318">
    <property type="entry name" value="TAT"/>
    <property type="match status" value="1"/>
</dbReference>
<dbReference type="Gene3D" id="3.30.360.10">
    <property type="entry name" value="Dihydrodipicolinate Reductase, domain 2"/>
    <property type="match status" value="1"/>
</dbReference>
<dbReference type="InterPro" id="IPR050463">
    <property type="entry name" value="Gfo/Idh/MocA_oxidrdct_glycsds"/>
</dbReference>
<dbReference type="InterPro" id="IPR000683">
    <property type="entry name" value="Gfo/Idh/MocA-like_OxRdtase_N"/>
</dbReference>
<reference evidence="4 5" key="1">
    <citation type="submission" date="2020-08" db="EMBL/GenBank/DDBJ databases">
        <title>Genomic Encyclopedia of Type Strains, Phase IV (KMG-V): Genome sequencing to study the core and pangenomes of soil and plant-associated prokaryotes.</title>
        <authorList>
            <person name="Whitman W."/>
        </authorList>
    </citation>
    <scope>NUCLEOTIDE SEQUENCE [LARGE SCALE GENOMIC DNA]</scope>
    <source>
        <strain evidence="4 5">X5P2</strain>
    </source>
</reference>
<evidence type="ECO:0000256" key="1">
    <source>
        <dbReference type="ARBA" id="ARBA00023002"/>
    </source>
</evidence>
<dbReference type="Proteomes" id="UP000535182">
    <property type="component" value="Unassembled WGS sequence"/>
</dbReference>
<dbReference type="InterPro" id="IPR006311">
    <property type="entry name" value="TAT_signal"/>
</dbReference>
<protein>
    <submittedName>
        <fullName evidence="4">Dehydrogenase</fullName>
    </submittedName>
</protein>
<dbReference type="GO" id="GO:0000166">
    <property type="term" value="F:nucleotide binding"/>
    <property type="evidence" value="ECO:0007669"/>
    <property type="project" value="InterPro"/>
</dbReference>
<evidence type="ECO:0000259" key="2">
    <source>
        <dbReference type="Pfam" id="PF01408"/>
    </source>
</evidence>
<organism evidence="4 5">
    <name type="scientific">Tunturiibacter gelidiferens</name>
    <dbReference type="NCBI Taxonomy" id="3069689"/>
    <lineage>
        <taxon>Bacteria</taxon>
        <taxon>Pseudomonadati</taxon>
        <taxon>Acidobacteriota</taxon>
        <taxon>Terriglobia</taxon>
        <taxon>Terriglobales</taxon>
        <taxon>Acidobacteriaceae</taxon>
        <taxon>Tunturiibacter</taxon>
    </lineage>
</organism>
<dbReference type="EMBL" id="JACHEB010000005">
    <property type="protein sequence ID" value="MBB5329135.1"/>
    <property type="molecule type" value="Genomic_DNA"/>
</dbReference>
<evidence type="ECO:0000313" key="5">
    <source>
        <dbReference type="Proteomes" id="UP000535182"/>
    </source>
</evidence>
<dbReference type="InterPro" id="IPR004104">
    <property type="entry name" value="Gfo/Idh/MocA-like_OxRdtase_C"/>
</dbReference>
<dbReference type="Gene3D" id="3.40.50.720">
    <property type="entry name" value="NAD(P)-binding Rossmann-like Domain"/>
    <property type="match status" value="1"/>
</dbReference>
<gene>
    <name evidence="4" type="ORF">HDF14_002751</name>
</gene>
<accession>A0A9X0QEY3</accession>
<comment type="caution">
    <text evidence="4">The sequence shown here is derived from an EMBL/GenBank/DDBJ whole genome shotgun (WGS) entry which is preliminary data.</text>
</comment>
<dbReference type="InterPro" id="IPR036291">
    <property type="entry name" value="NAD(P)-bd_dom_sf"/>
</dbReference>
<feature type="domain" description="Gfo/Idh/MocA-like oxidoreductase C-terminal" evidence="3">
    <location>
        <begin position="259"/>
        <end position="459"/>
    </location>
</feature>
<feature type="domain" description="Gfo/Idh/MocA-like oxidoreductase N-terminal" evidence="2">
    <location>
        <begin position="44"/>
        <end position="168"/>
    </location>
</feature>
<dbReference type="AlphaFoldDB" id="A0A9X0QEY3"/>
<evidence type="ECO:0000259" key="3">
    <source>
        <dbReference type="Pfam" id="PF02894"/>
    </source>
</evidence>
<dbReference type="GO" id="GO:0016491">
    <property type="term" value="F:oxidoreductase activity"/>
    <property type="evidence" value="ECO:0007669"/>
    <property type="project" value="UniProtKB-KW"/>
</dbReference>
<dbReference type="SUPFAM" id="SSF51735">
    <property type="entry name" value="NAD(P)-binding Rossmann-fold domains"/>
    <property type="match status" value="1"/>
</dbReference>